<protein>
    <recommendedName>
        <fullName evidence="2">YcaO domain-containing protein</fullName>
    </recommendedName>
</protein>
<accession>A0A917BP95</accession>
<dbReference type="InterPro" id="IPR003776">
    <property type="entry name" value="YcaO-like_dom"/>
</dbReference>
<dbReference type="Pfam" id="PF02624">
    <property type="entry name" value="YcaO"/>
    <property type="match status" value="1"/>
</dbReference>
<dbReference type="RefSeq" id="WP_188780479.1">
    <property type="nucleotide sequence ID" value="NZ_BMKQ01000001.1"/>
</dbReference>
<name>A0A917BP95_9ACTN</name>
<feature type="region of interest" description="Disordered" evidence="1">
    <location>
        <begin position="43"/>
        <end position="66"/>
    </location>
</feature>
<evidence type="ECO:0000313" key="3">
    <source>
        <dbReference type="EMBL" id="GGF53935.1"/>
    </source>
</evidence>
<sequence length="567" mass="60233">MPELTTAVVAWRSDLLVMRAAPSVGAGCPDCLRWFLHRQQVPGSRASDTRDLDGTVGGPEAPETDDPALAALLDAVTDELETRPEGSVAVVRRRPLGVRWALVPPATACGHTGQASSGRLSATVDEARLAIAGDGLRGGAGPAPDLESAYVGATTMFTPARLDIDGPVPAVQVGVPLPDGGEEPGIGRTEDFASSRRVAVLEGLERFAALQGAAGTAATVASLSELGEAALDPALLGAPAPEQYAAGAYAPLAPDEQVRWLPLTPLGRGSRRWVPEMAVAWNAVPAGRKPLFYDTSNGFALGSTPEEAALHGVLEVVERDAFLRTWHQRLALPELEIETGEDDLAVLVDRYEVVTGFRVRLLWAAMEEGVPVVVALAGRDAETGPATFVSAGASLSPRAAARSAVLEVAAISMAVTHGFADDLPHAASLAEDHNRVRTMHDHSLLGALASSRPWYDFLTGEDRERVDLAALEARRPRHPTVTAALEDLVGRLEDHGSEVYATEVTTAELEWRGLSCVRSFVPGFLPMTFGHDQRRLHGLPRLHEPVPGLRSRLSGRTPEDQPPHPFP</sequence>
<evidence type="ECO:0000313" key="4">
    <source>
        <dbReference type="Proteomes" id="UP000649179"/>
    </source>
</evidence>
<gene>
    <name evidence="3" type="ORF">GCM10011519_29790</name>
</gene>
<dbReference type="PROSITE" id="PS51664">
    <property type="entry name" value="YCAO"/>
    <property type="match status" value="1"/>
</dbReference>
<feature type="region of interest" description="Disordered" evidence="1">
    <location>
        <begin position="539"/>
        <end position="567"/>
    </location>
</feature>
<dbReference type="Gene3D" id="3.30.40.250">
    <property type="match status" value="1"/>
</dbReference>
<dbReference type="EMBL" id="BMKQ01000001">
    <property type="protein sequence ID" value="GGF53935.1"/>
    <property type="molecule type" value="Genomic_DNA"/>
</dbReference>
<reference evidence="3" key="1">
    <citation type="journal article" date="2014" name="Int. J. Syst. Evol. Microbiol.">
        <title>Complete genome sequence of Corynebacterium casei LMG S-19264T (=DSM 44701T), isolated from a smear-ripened cheese.</title>
        <authorList>
            <consortium name="US DOE Joint Genome Institute (JGI-PGF)"/>
            <person name="Walter F."/>
            <person name="Albersmeier A."/>
            <person name="Kalinowski J."/>
            <person name="Ruckert C."/>
        </authorList>
    </citation>
    <scope>NUCLEOTIDE SEQUENCE</scope>
    <source>
        <strain evidence="3">CGMCC 1.16067</strain>
    </source>
</reference>
<keyword evidence="4" id="KW-1185">Reference proteome</keyword>
<comment type="caution">
    <text evidence="3">The sequence shown here is derived from an EMBL/GenBank/DDBJ whole genome shotgun (WGS) entry which is preliminary data.</text>
</comment>
<dbReference type="AlphaFoldDB" id="A0A917BP95"/>
<organism evidence="3 4">
    <name type="scientific">Marmoricola endophyticus</name>
    <dbReference type="NCBI Taxonomy" id="2040280"/>
    <lineage>
        <taxon>Bacteria</taxon>
        <taxon>Bacillati</taxon>
        <taxon>Actinomycetota</taxon>
        <taxon>Actinomycetes</taxon>
        <taxon>Propionibacteriales</taxon>
        <taxon>Nocardioidaceae</taxon>
        <taxon>Marmoricola</taxon>
    </lineage>
</organism>
<dbReference type="Proteomes" id="UP000649179">
    <property type="component" value="Unassembled WGS sequence"/>
</dbReference>
<dbReference type="InterPro" id="IPR027624">
    <property type="entry name" value="TOMM_cyclo_SagD"/>
</dbReference>
<reference evidence="3" key="2">
    <citation type="submission" date="2020-09" db="EMBL/GenBank/DDBJ databases">
        <authorList>
            <person name="Sun Q."/>
            <person name="Zhou Y."/>
        </authorList>
    </citation>
    <scope>NUCLEOTIDE SEQUENCE</scope>
    <source>
        <strain evidence="3">CGMCC 1.16067</strain>
    </source>
</reference>
<dbReference type="NCBIfam" id="TIGR03604">
    <property type="entry name" value="TOMM_cyclo_SagD"/>
    <property type="match status" value="1"/>
</dbReference>
<evidence type="ECO:0000259" key="2">
    <source>
        <dbReference type="PROSITE" id="PS51664"/>
    </source>
</evidence>
<proteinExistence type="predicted"/>
<feature type="compositionally biased region" description="Basic and acidic residues" evidence="1">
    <location>
        <begin position="557"/>
        <end position="567"/>
    </location>
</feature>
<dbReference type="Gene3D" id="3.30.1330.230">
    <property type="match status" value="1"/>
</dbReference>
<feature type="domain" description="YcaO" evidence="2">
    <location>
        <begin position="185"/>
        <end position="567"/>
    </location>
</feature>
<evidence type="ECO:0000256" key="1">
    <source>
        <dbReference type="SAM" id="MobiDB-lite"/>
    </source>
</evidence>
<dbReference type="Gene3D" id="3.30.160.660">
    <property type="match status" value="1"/>
</dbReference>
<dbReference type="PANTHER" id="PTHR37809:SF1">
    <property type="entry name" value="RIBOSOMAL PROTEIN S12 METHYLTHIOTRANSFERASE ACCESSORY FACTOR YCAO"/>
    <property type="match status" value="1"/>
</dbReference>
<dbReference type="PANTHER" id="PTHR37809">
    <property type="entry name" value="RIBOSOMAL PROTEIN S12 METHYLTHIOTRANSFERASE ACCESSORY FACTOR YCAO"/>
    <property type="match status" value="1"/>
</dbReference>